<feature type="transmembrane region" description="Helical" evidence="1">
    <location>
        <begin position="160"/>
        <end position="179"/>
    </location>
</feature>
<keyword evidence="4" id="KW-1185">Reference proteome</keyword>
<evidence type="ECO:0000256" key="1">
    <source>
        <dbReference type="SAM" id="Phobius"/>
    </source>
</evidence>
<protein>
    <recommendedName>
        <fullName evidence="2">DUF4220 domain-containing protein</fullName>
    </recommendedName>
</protein>
<dbReference type="InterPro" id="IPR007658">
    <property type="entry name" value="DUF594"/>
</dbReference>
<dbReference type="Pfam" id="PF04578">
    <property type="entry name" value="DUF594"/>
    <property type="match status" value="1"/>
</dbReference>
<keyword evidence="1" id="KW-1133">Transmembrane helix</keyword>
<dbReference type="EMBL" id="JACEFO010000208">
    <property type="protein sequence ID" value="KAF8776344.1"/>
    <property type="molecule type" value="Genomic_DNA"/>
</dbReference>
<keyword evidence="1" id="KW-0472">Membrane</keyword>
<feature type="domain" description="DUF4220" evidence="2">
    <location>
        <begin position="45"/>
        <end position="492"/>
    </location>
</feature>
<proteinExistence type="predicted"/>
<feature type="transmembrane region" description="Helical" evidence="1">
    <location>
        <begin position="6"/>
        <end position="26"/>
    </location>
</feature>
<dbReference type="Proteomes" id="UP000636709">
    <property type="component" value="Unassembled WGS sequence"/>
</dbReference>
<feature type="transmembrane region" description="Helical" evidence="1">
    <location>
        <begin position="38"/>
        <end position="58"/>
    </location>
</feature>
<feature type="transmembrane region" description="Helical" evidence="1">
    <location>
        <begin position="122"/>
        <end position="140"/>
    </location>
</feature>
<evidence type="ECO:0000313" key="3">
    <source>
        <dbReference type="EMBL" id="KAF8776344.1"/>
    </source>
</evidence>
<dbReference type="Pfam" id="PF13968">
    <property type="entry name" value="DUF4220"/>
    <property type="match status" value="1"/>
</dbReference>
<feature type="transmembrane region" description="Helical" evidence="1">
    <location>
        <begin position="351"/>
        <end position="375"/>
    </location>
</feature>
<evidence type="ECO:0000313" key="4">
    <source>
        <dbReference type="Proteomes" id="UP000636709"/>
    </source>
</evidence>
<accession>A0A835FTP6</accession>
<dbReference type="PANTHER" id="PTHR31325">
    <property type="entry name" value="OS01G0798800 PROTEIN-RELATED"/>
    <property type="match status" value="1"/>
</dbReference>
<dbReference type="OrthoDB" id="693467at2759"/>
<keyword evidence="1" id="KW-0812">Transmembrane</keyword>
<sequence>MQLLRTNALILLNVVMAGVIVGIGTFGKRYRYHPFTRFIFLGATTLFLPIISSVISTVSSSSNDYAEILGDQGPDDARVVICSENLSHLILVITWAFLTHITMINTSTVVAGDDREGRNAGVPLVLLVQGGWTFYLAVSSKLENQKDGPIVNDLAESFRAIQYAPFALICAKIIFKYYALEKARRSIAFGRNPRLIFGYMQQLQVQEASQPSDPSPPPLLVMGEQASHVKKQPHGYAFQNDLGSATASAISNIDGLMTIDRIWEYDEDMMLGTSGVQVKDICLSFSLFKLLRCRFARYNVSKVGTMGTLSFLWSLFLKDGEHVRIFQLVADELSFLDDYYYSSLPISFSKWWLPILSVSISLSTISYCIVTVSVIQQWATQGEGLIDGQMFCYYWCSDTHRTTDGGQQLGLPIIDAVAPCLLIALIMISEVKDLASYQCSNWTKVALFCHFVNNTTWQHSFQTRKWVGIILRCRWKLMMKHWDEKIGQCSVLVLHQRRPTQFFVPLMRLLRFPERKKNVKIPEAVKICIIRALRSVRNGGLSQGTSSLRQTQAGERLLWACNGKGTSDTILVWHIATCIFEHQQAACHKHGSPSNLDSEHKIAATHLSRYCAYLMVSLPELLPDDDAWSKDLYKAVKKDADRVLASRAAMESSSTPEDKCQQLVELLGEGSKNEELKNGVKLGKQLVELAQGEEEAWKLLAGFWSEMILYVAPSDNLKGHSEAIARGGELITLLWALLFHVGIFSRPNETDGAAASTAAGDGV</sequence>
<feature type="transmembrane region" description="Helical" evidence="1">
    <location>
        <begin position="409"/>
        <end position="428"/>
    </location>
</feature>
<evidence type="ECO:0000259" key="2">
    <source>
        <dbReference type="Pfam" id="PF13968"/>
    </source>
</evidence>
<name>A0A835FTP6_9POAL</name>
<reference evidence="3" key="1">
    <citation type="submission" date="2020-07" db="EMBL/GenBank/DDBJ databases">
        <title>Genome sequence and genetic diversity analysis of an under-domesticated orphan crop, white fonio (Digitaria exilis).</title>
        <authorList>
            <person name="Bennetzen J.L."/>
            <person name="Chen S."/>
            <person name="Ma X."/>
            <person name="Wang X."/>
            <person name="Yssel A.E.J."/>
            <person name="Chaluvadi S.R."/>
            <person name="Johnson M."/>
            <person name="Gangashetty P."/>
            <person name="Hamidou F."/>
            <person name="Sanogo M.D."/>
            <person name="Zwaenepoel A."/>
            <person name="Wallace J."/>
            <person name="Van De Peer Y."/>
            <person name="Van Deynze A."/>
        </authorList>
    </citation>
    <scope>NUCLEOTIDE SEQUENCE</scope>
    <source>
        <tissue evidence="3">Leaves</tissue>
    </source>
</reference>
<feature type="transmembrane region" description="Helical" evidence="1">
    <location>
        <begin position="89"/>
        <end position="110"/>
    </location>
</feature>
<organism evidence="3 4">
    <name type="scientific">Digitaria exilis</name>
    <dbReference type="NCBI Taxonomy" id="1010633"/>
    <lineage>
        <taxon>Eukaryota</taxon>
        <taxon>Viridiplantae</taxon>
        <taxon>Streptophyta</taxon>
        <taxon>Embryophyta</taxon>
        <taxon>Tracheophyta</taxon>
        <taxon>Spermatophyta</taxon>
        <taxon>Magnoliopsida</taxon>
        <taxon>Liliopsida</taxon>
        <taxon>Poales</taxon>
        <taxon>Poaceae</taxon>
        <taxon>PACMAD clade</taxon>
        <taxon>Panicoideae</taxon>
        <taxon>Panicodae</taxon>
        <taxon>Paniceae</taxon>
        <taxon>Anthephorinae</taxon>
        <taxon>Digitaria</taxon>
    </lineage>
</organism>
<dbReference type="InterPro" id="IPR025315">
    <property type="entry name" value="DUF4220"/>
</dbReference>
<comment type="caution">
    <text evidence="3">The sequence shown here is derived from an EMBL/GenBank/DDBJ whole genome shotgun (WGS) entry which is preliminary data.</text>
</comment>
<gene>
    <name evidence="3" type="ORF">HU200_003571</name>
</gene>
<dbReference type="AlphaFoldDB" id="A0A835FTP6"/>